<comment type="subcellular location">
    <subcellularLocation>
        <location evidence="1">Nucleus</location>
    </subcellularLocation>
</comment>
<evidence type="ECO:0000256" key="3">
    <source>
        <dbReference type="ARBA" id="ARBA00023125"/>
    </source>
</evidence>
<accession>A0A087GFT7</accession>
<dbReference type="InterPro" id="IPR057743">
    <property type="entry name" value="Zfn_VAL1-3_N"/>
</dbReference>
<feature type="region of interest" description="Disordered" evidence="6">
    <location>
        <begin position="423"/>
        <end position="479"/>
    </location>
</feature>
<evidence type="ECO:0000313" key="9">
    <source>
        <dbReference type="Proteomes" id="UP000029120"/>
    </source>
</evidence>
<dbReference type="GO" id="GO:0005634">
    <property type="term" value="C:nucleus"/>
    <property type="evidence" value="ECO:0007669"/>
    <property type="project" value="UniProtKB-SubCell"/>
</dbReference>
<dbReference type="OMA" id="RCATAYE"/>
<evidence type="ECO:0000259" key="7">
    <source>
        <dbReference type="PROSITE" id="PS50863"/>
    </source>
</evidence>
<dbReference type="SUPFAM" id="SSF101936">
    <property type="entry name" value="DNA-binding pseudobarrel domain"/>
    <property type="match status" value="1"/>
</dbReference>
<dbReference type="EMBL" id="CM002875">
    <property type="protein sequence ID" value="KFK28739.1"/>
    <property type="molecule type" value="Genomic_DNA"/>
</dbReference>
<feature type="compositionally biased region" description="Low complexity" evidence="6">
    <location>
        <begin position="700"/>
        <end position="712"/>
    </location>
</feature>
<dbReference type="Pfam" id="PF25813">
    <property type="entry name" value="zf_VAL1_N"/>
    <property type="match status" value="1"/>
</dbReference>
<dbReference type="SMART" id="SM01019">
    <property type="entry name" value="B3"/>
    <property type="match status" value="1"/>
</dbReference>
<dbReference type="AlphaFoldDB" id="A0A087GFT7"/>
<feature type="region of interest" description="Disordered" evidence="6">
    <location>
        <begin position="650"/>
        <end position="745"/>
    </location>
</feature>
<proteinExistence type="predicted"/>
<dbReference type="eggNOG" id="ENOG502QPW7">
    <property type="taxonomic scope" value="Eukaryota"/>
</dbReference>
<dbReference type="Gramene" id="KFK28739">
    <property type="protein sequence ID" value="KFK28739"/>
    <property type="gene ID" value="AALP_AA7G040500"/>
</dbReference>
<keyword evidence="4" id="KW-0804">Transcription</keyword>
<dbReference type="Gene3D" id="2.40.330.10">
    <property type="entry name" value="DNA-binding pseudobarrel domain"/>
    <property type="match status" value="1"/>
</dbReference>
<evidence type="ECO:0000256" key="1">
    <source>
        <dbReference type="ARBA" id="ARBA00004123"/>
    </source>
</evidence>
<reference evidence="9" key="1">
    <citation type="journal article" date="2015" name="Nat. Plants">
        <title>Genome expansion of Arabis alpina linked with retrotransposition and reduced symmetric DNA methylation.</title>
        <authorList>
            <person name="Willing E.M."/>
            <person name="Rawat V."/>
            <person name="Mandakova T."/>
            <person name="Maumus F."/>
            <person name="James G.V."/>
            <person name="Nordstroem K.J."/>
            <person name="Becker C."/>
            <person name="Warthmann N."/>
            <person name="Chica C."/>
            <person name="Szarzynska B."/>
            <person name="Zytnicki M."/>
            <person name="Albani M.C."/>
            <person name="Kiefer C."/>
            <person name="Bergonzi S."/>
            <person name="Castaings L."/>
            <person name="Mateos J.L."/>
            <person name="Berns M.C."/>
            <person name="Bujdoso N."/>
            <person name="Piofczyk T."/>
            <person name="de Lorenzo L."/>
            <person name="Barrero-Sicilia C."/>
            <person name="Mateos I."/>
            <person name="Piednoel M."/>
            <person name="Hagmann J."/>
            <person name="Chen-Min-Tao R."/>
            <person name="Iglesias-Fernandez R."/>
            <person name="Schuster S.C."/>
            <person name="Alonso-Blanco C."/>
            <person name="Roudier F."/>
            <person name="Carbonero P."/>
            <person name="Paz-Ares J."/>
            <person name="Davis S.J."/>
            <person name="Pecinka A."/>
            <person name="Quesneville H."/>
            <person name="Colot V."/>
            <person name="Lysak M.A."/>
            <person name="Weigel D."/>
            <person name="Coupland G."/>
            <person name="Schneeberger K."/>
        </authorList>
    </citation>
    <scope>NUCLEOTIDE SEQUENCE [LARGE SCALE GENOMIC DNA]</scope>
    <source>
        <strain evidence="9">cv. Pajares</strain>
    </source>
</reference>
<dbReference type="Proteomes" id="UP000029120">
    <property type="component" value="Chromosome 7"/>
</dbReference>
<dbReference type="PANTHER" id="PTHR46245:SF10">
    <property type="entry name" value="B3 DOMAIN-CONTAINING TRANSCRIPTION FACTOR VAL3"/>
    <property type="match status" value="1"/>
</dbReference>
<keyword evidence="3" id="KW-0238">DNA-binding</keyword>
<feature type="domain" description="TF-B3" evidence="7">
    <location>
        <begin position="320"/>
        <end position="418"/>
    </location>
</feature>
<dbReference type="Pfam" id="PF02362">
    <property type="entry name" value="B3"/>
    <property type="match status" value="1"/>
</dbReference>
<dbReference type="InterPro" id="IPR015300">
    <property type="entry name" value="DNA-bd_pseudobarrel_sf"/>
</dbReference>
<dbReference type="InterPro" id="IPR003340">
    <property type="entry name" value="B3_DNA-bd"/>
</dbReference>
<keyword evidence="5" id="KW-0539">Nucleus</keyword>
<evidence type="ECO:0000313" key="8">
    <source>
        <dbReference type="EMBL" id="KFK28739.1"/>
    </source>
</evidence>
<evidence type="ECO:0000256" key="2">
    <source>
        <dbReference type="ARBA" id="ARBA00023015"/>
    </source>
</evidence>
<dbReference type="CDD" id="cd10017">
    <property type="entry name" value="B3_DNA"/>
    <property type="match status" value="1"/>
</dbReference>
<feature type="compositionally biased region" description="Polar residues" evidence="6">
    <location>
        <begin position="721"/>
        <end position="735"/>
    </location>
</feature>
<name>A0A087GFT7_ARAAL</name>
<evidence type="ECO:0000256" key="5">
    <source>
        <dbReference type="ARBA" id="ARBA00023242"/>
    </source>
</evidence>
<gene>
    <name evidence="8" type="ordered locus">AALP_Aa7g040500</name>
</gene>
<dbReference type="PROSITE" id="PS50863">
    <property type="entry name" value="B3"/>
    <property type="match status" value="1"/>
</dbReference>
<dbReference type="GO" id="GO:0003677">
    <property type="term" value="F:DNA binding"/>
    <property type="evidence" value="ECO:0007669"/>
    <property type="project" value="UniProtKB-KW"/>
</dbReference>
<keyword evidence="9" id="KW-1185">Reference proteome</keyword>
<sequence>MSSSSRFCLNRECSQSHFKVDHYRSGWPLRTGDFADLCHRCASAYEQGKFCDIFHPRASGWRCCESCGKRIHCGCIVSASAFILLDAGGIECLACTRKKVPLGPSFAPPQSYFLQSPVAEKFRNLTNHISCQPPSLLSPSALQLDLLNLGDRYGFSQPTSHDRGMTDLMGKLMSEKLKNHTIDILNNQKAGPNRNVPPCPNVNVYHPLISLKEGPFGTQIACPAPNTTPIVTTGHSRLDGSNLIFPTAHTPKFSSLSRLPNDLNGGADSTFEKKSWNLGTHFDTPGKYQVVPQYWPKGSNNSQDQQNASKESNFVVTTLFEKMLSASDTRKQGRLVVPKQYAEAYFPQVSDLKGVPLKVQDSMGREWTFRYHLNNTRTYVLDGVAACLQSMQVQAGDTVIFKRLDPERKLIMDFRKASVAQSSDQEIDSVNNISDTCTNEDTEPVDTQSPSKFKKSAKRTKESRSKKKNSNTIITRSKRQKVEKGDLIELKLTCKEAQGLLLPPPNFTPSIVTIEDTEFEEYEDAPIIGKPTVCTSDGGGSTCSEDEELIAEQHDEEAMEETEEHLMSPTATTKHPRHKLGCACIVCLQSPSGFGPKHVQGCCCMVCEMMKRRRRSLLLYNEKKQIDKAENAKKMLESLNFDEELHQCANKSGNTSKNHTSHLKGQIDLNLQPEKDEESMPGAYTTTKNKSVNHDEIVKSSFKPPSSSSPYSHIDKEDTGKLNSETADTNTSSSYPRLVVLLQGE</sequence>
<evidence type="ECO:0000256" key="6">
    <source>
        <dbReference type="SAM" id="MobiDB-lite"/>
    </source>
</evidence>
<feature type="compositionally biased region" description="Polar residues" evidence="6">
    <location>
        <begin position="423"/>
        <end position="437"/>
    </location>
</feature>
<keyword evidence="2" id="KW-0805">Transcription regulation</keyword>
<protein>
    <recommendedName>
        <fullName evidence="7">TF-B3 domain-containing protein</fullName>
    </recommendedName>
</protein>
<organism evidence="8 9">
    <name type="scientific">Arabis alpina</name>
    <name type="common">Alpine rock-cress</name>
    <dbReference type="NCBI Taxonomy" id="50452"/>
    <lineage>
        <taxon>Eukaryota</taxon>
        <taxon>Viridiplantae</taxon>
        <taxon>Streptophyta</taxon>
        <taxon>Embryophyta</taxon>
        <taxon>Tracheophyta</taxon>
        <taxon>Spermatophyta</taxon>
        <taxon>Magnoliopsida</taxon>
        <taxon>eudicotyledons</taxon>
        <taxon>Gunneridae</taxon>
        <taxon>Pentapetalae</taxon>
        <taxon>rosids</taxon>
        <taxon>malvids</taxon>
        <taxon>Brassicales</taxon>
        <taxon>Brassicaceae</taxon>
        <taxon>Arabideae</taxon>
        <taxon>Arabis</taxon>
    </lineage>
</organism>
<dbReference type="PANTHER" id="PTHR46245">
    <property type="entry name" value="B3 DOMAIN-CONTAINING PROTEIN OS07G0563300"/>
    <property type="match status" value="1"/>
</dbReference>
<dbReference type="OrthoDB" id="757982at2759"/>
<evidence type="ECO:0000256" key="4">
    <source>
        <dbReference type="ARBA" id="ARBA00023163"/>
    </source>
</evidence>